<dbReference type="SMART" id="SM01318">
    <property type="entry name" value="SVWC"/>
    <property type="match status" value="1"/>
</dbReference>
<feature type="signal peptide" evidence="3">
    <location>
        <begin position="1"/>
        <end position="22"/>
    </location>
</feature>
<dbReference type="Proteomes" id="UP000007801">
    <property type="component" value="Unassembled WGS sequence"/>
</dbReference>
<dbReference type="InterPro" id="IPR029277">
    <property type="entry name" value="SVWC_dom"/>
</dbReference>
<name>B3MU35_DROAN</name>
<reference evidence="5 6" key="1">
    <citation type="journal article" date="2007" name="Nature">
        <title>Evolution of genes and genomes on the Drosophila phylogeny.</title>
        <authorList>
            <consortium name="Drosophila 12 Genomes Consortium"/>
            <person name="Clark A.G."/>
            <person name="Eisen M.B."/>
            <person name="Smith D.R."/>
            <person name="Bergman C.M."/>
            <person name="Oliver B."/>
            <person name="Markow T.A."/>
            <person name="Kaufman T.C."/>
            <person name="Kellis M."/>
            <person name="Gelbart W."/>
            <person name="Iyer V.N."/>
            <person name="Pollard D.A."/>
            <person name="Sackton T.B."/>
            <person name="Larracuente A.M."/>
            <person name="Singh N.D."/>
            <person name="Abad J.P."/>
            <person name="Abt D.N."/>
            <person name="Adryan B."/>
            <person name="Aguade M."/>
            <person name="Akashi H."/>
            <person name="Anderson W.W."/>
            <person name="Aquadro C.F."/>
            <person name="Ardell D.H."/>
            <person name="Arguello R."/>
            <person name="Artieri C.G."/>
            <person name="Barbash D.A."/>
            <person name="Barker D."/>
            <person name="Barsanti P."/>
            <person name="Batterham P."/>
            <person name="Batzoglou S."/>
            <person name="Begun D."/>
            <person name="Bhutkar A."/>
            <person name="Blanco E."/>
            <person name="Bosak S.A."/>
            <person name="Bradley R.K."/>
            <person name="Brand A.D."/>
            <person name="Brent M.R."/>
            <person name="Brooks A.N."/>
            <person name="Brown R.H."/>
            <person name="Butlin R.K."/>
            <person name="Caggese C."/>
            <person name="Calvi B.R."/>
            <person name="Bernardo de Carvalho A."/>
            <person name="Caspi A."/>
            <person name="Castrezana S."/>
            <person name="Celniker S.E."/>
            <person name="Chang J.L."/>
            <person name="Chapple C."/>
            <person name="Chatterji S."/>
            <person name="Chinwalla A."/>
            <person name="Civetta A."/>
            <person name="Clifton S.W."/>
            <person name="Comeron J.M."/>
            <person name="Costello J.C."/>
            <person name="Coyne J.A."/>
            <person name="Daub J."/>
            <person name="David R.G."/>
            <person name="Delcher A.L."/>
            <person name="Delehaunty K."/>
            <person name="Do C.B."/>
            <person name="Ebling H."/>
            <person name="Edwards K."/>
            <person name="Eickbush T."/>
            <person name="Evans J.D."/>
            <person name="Filipski A."/>
            <person name="Findeiss S."/>
            <person name="Freyhult E."/>
            <person name="Fulton L."/>
            <person name="Fulton R."/>
            <person name="Garcia A.C."/>
            <person name="Gardiner A."/>
            <person name="Garfield D.A."/>
            <person name="Garvin B.E."/>
            <person name="Gibson G."/>
            <person name="Gilbert D."/>
            <person name="Gnerre S."/>
            <person name="Godfrey J."/>
            <person name="Good R."/>
            <person name="Gotea V."/>
            <person name="Gravely B."/>
            <person name="Greenberg A.J."/>
            <person name="Griffiths-Jones S."/>
            <person name="Gross S."/>
            <person name="Guigo R."/>
            <person name="Gustafson E.A."/>
            <person name="Haerty W."/>
            <person name="Hahn M.W."/>
            <person name="Halligan D.L."/>
            <person name="Halpern A.L."/>
            <person name="Halter G.M."/>
            <person name="Han M.V."/>
            <person name="Heger A."/>
            <person name="Hillier L."/>
            <person name="Hinrichs A.S."/>
            <person name="Holmes I."/>
            <person name="Hoskins R.A."/>
            <person name="Hubisz M.J."/>
            <person name="Hultmark D."/>
            <person name="Huntley M.A."/>
            <person name="Jaffe D.B."/>
            <person name="Jagadeeshan S."/>
            <person name="Jeck W.R."/>
            <person name="Johnson J."/>
            <person name="Jones C.D."/>
            <person name="Jordan W.C."/>
            <person name="Karpen G.H."/>
            <person name="Kataoka E."/>
            <person name="Keightley P.D."/>
            <person name="Kheradpour P."/>
            <person name="Kirkness E.F."/>
            <person name="Koerich L.B."/>
            <person name="Kristiansen K."/>
            <person name="Kudrna D."/>
            <person name="Kulathinal R.J."/>
            <person name="Kumar S."/>
            <person name="Kwok R."/>
            <person name="Lander E."/>
            <person name="Langley C.H."/>
            <person name="Lapoint R."/>
            <person name="Lazzaro B.P."/>
            <person name="Lee S.J."/>
            <person name="Levesque L."/>
            <person name="Li R."/>
            <person name="Lin C.F."/>
            <person name="Lin M.F."/>
            <person name="Lindblad-Toh K."/>
            <person name="Llopart A."/>
            <person name="Long M."/>
            <person name="Low L."/>
            <person name="Lozovsky E."/>
            <person name="Lu J."/>
            <person name="Luo M."/>
            <person name="Machado C.A."/>
            <person name="Makalowski W."/>
            <person name="Marzo M."/>
            <person name="Matsuda M."/>
            <person name="Matzkin L."/>
            <person name="McAllister B."/>
            <person name="McBride C.S."/>
            <person name="McKernan B."/>
            <person name="McKernan K."/>
            <person name="Mendez-Lago M."/>
            <person name="Minx P."/>
            <person name="Mollenhauer M.U."/>
            <person name="Montooth K."/>
            <person name="Mount S.M."/>
            <person name="Mu X."/>
            <person name="Myers E."/>
            <person name="Negre B."/>
            <person name="Newfeld S."/>
            <person name="Nielsen R."/>
            <person name="Noor M.A."/>
            <person name="O'Grady P."/>
            <person name="Pachter L."/>
            <person name="Papaceit M."/>
            <person name="Parisi M.J."/>
            <person name="Parisi M."/>
            <person name="Parts L."/>
            <person name="Pedersen J.S."/>
            <person name="Pesole G."/>
            <person name="Phillippy A.M."/>
            <person name="Ponting C.P."/>
            <person name="Pop M."/>
            <person name="Porcelli D."/>
            <person name="Powell J.R."/>
            <person name="Prohaska S."/>
            <person name="Pruitt K."/>
            <person name="Puig M."/>
            <person name="Quesneville H."/>
            <person name="Ram K.R."/>
            <person name="Rand D."/>
            <person name="Rasmussen M.D."/>
            <person name="Reed L.K."/>
            <person name="Reenan R."/>
            <person name="Reily A."/>
            <person name="Remington K.A."/>
            <person name="Rieger T.T."/>
            <person name="Ritchie M.G."/>
            <person name="Robin C."/>
            <person name="Rogers Y.H."/>
            <person name="Rohde C."/>
            <person name="Rozas J."/>
            <person name="Rubenfield M.J."/>
            <person name="Ruiz A."/>
            <person name="Russo S."/>
            <person name="Salzberg S.L."/>
            <person name="Sanchez-Gracia A."/>
            <person name="Saranga D.J."/>
            <person name="Sato H."/>
            <person name="Schaeffer S.W."/>
            <person name="Schatz M.C."/>
            <person name="Schlenke T."/>
            <person name="Schwartz R."/>
            <person name="Segarra C."/>
            <person name="Singh R.S."/>
            <person name="Sirot L."/>
            <person name="Sirota M."/>
            <person name="Sisneros N.B."/>
            <person name="Smith C.D."/>
            <person name="Smith T.F."/>
            <person name="Spieth J."/>
            <person name="Stage D.E."/>
            <person name="Stark A."/>
            <person name="Stephan W."/>
            <person name="Strausberg R.L."/>
            <person name="Strempel S."/>
            <person name="Sturgill D."/>
            <person name="Sutton G."/>
            <person name="Sutton G.G."/>
            <person name="Tao W."/>
            <person name="Teichmann S."/>
            <person name="Tobari Y.N."/>
            <person name="Tomimura Y."/>
            <person name="Tsolas J.M."/>
            <person name="Valente V.L."/>
            <person name="Venter E."/>
            <person name="Venter J.C."/>
            <person name="Vicario S."/>
            <person name="Vieira F.G."/>
            <person name="Vilella A.J."/>
            <person name="Villasante A."/>
            <person name="Walenz B."/>
            <person name="Wang J."/>
            <person name="Wasserman M."/>
            <person name="Watts T."/>
            <person name="Wilson D."/>
            <person name="Wilson R.K."/>
            <person name="Wing R.A."/>
            <person name="Wolfner M.F."/>
            <person name="Wong A."/>
            <person name="Wong G.K."/>
            <person name="Wu C.I."/>
            <person name="Wu G."/>
            <person name="Yamamoto D."/>
            <person name="Yang H.P."/>
            <person name="Yang S.P."/>
            <person name="Yorke J.A."/>
            <person name="Yoshida K."/>
            <person name="Zdobnov E."/>
            <person name="Zhang P."/>
            <person name="Zhang Y."/>
            <person name="Zimin A.V."/>
            <person name="Baldwin J."/>
            <person name="Abdouelleil A."/>
            <person name="Abdulkadir J."/>
            <person name="Abebe A."/>
            <person name="Abera B."/>
            <person name="Abreu J."/>
            <person name="Acer S.C."/>
            <person name="Aftuck L."/>
            <person name="Alexander A."/>
            <person name="An P."/>
            <person name="Anderson E."/>
            <person name="Anderson S."/>
            <person name="Arachi H."/>
            <person name="Azer M."/>
            <person name="Bachantsang P."/>
            <person name="Barry A."/>
            <person name="Bayul T."/>
            <person name="Berlin A."/>
            <person name="Bessette D."/>
            <person name="Bloom T."/>
            <person name="Blye J."/>
            <person name="Boguslavskiy L."/>
            <person name="Bonnet C."/>
            <person name="Boukhgalter B."/>
            <person name="Bourzgui I."/>
            <person name="Brown A."/>
            <person name="Cahill P."/>
            <person name="Channer S."/>
            <person name="Cheshatsang Y."/>
            <person name="Chuda L."/>
            <person name="Citroen M."/>
            <person name="Collymore A."/>
            <person name="Cooke P."/>
            <person name="Costello M."/>
            <person name="D'Aco K."/>
            <person name="Daza R."/>
            <person name="De Haan G."/>
            <person name="DeGray S."/>
            <person name="DeMaso C."/>
            <person name="Dhargay N."/>
            <person name="Dooley K."/>
            <person name="Dooley E."/>
            <person name="Doricent M."/>
            <person name="Dorje P."/>
            <person name="Dorjee K."/>
            <person name="Dupes A."/>
            <person name="Elong R."/>
            <person name="Falk J."/>
            <person name="Farina A."/>
            <person name="Faro S."/>
            <person name="Ferguson D."/>
            <person name="Fisher S."/>
            <person name="Foley C.D."/>
            <person name="Franke A."/>
            <person name="Friedrich D."/>
            <person name="Gadbois L."/>
            <person name="Gearin G."/>
            <person name="Gearin C.R."/>
            <person name="Giannoukos G."/>
            <person name="Goode T."/>
            <person name="Graham J."/>
            <person name="Grandbois E."/>
            <person name="Grewal S."/>
            <person name="Gyaltsen K."/>
            <person name="Hafez N."/>
            <person name="Hagos B."/>
            <person name="Hall J."/>
            <person name="Henson C."/>
            <person name="Hollinger A."/>
            <person name="Honan T."/>
            <person name="Huard M.D."/>
            <person name="Hughes L."/>
            <person name="Hurhula B."/>
            <person name="Husby M.E."/>
            <person name="Kamat A."/>
            <person name="Kanga B."/>
            <person name="Kashin S."/>
            <person name="Khazanovich D."/>
            <person name="Kisner P."/>
            <person name="Lance K."/>
            <person name="Lara M."/>
            <person name="Lee W."/>
            <person name="Lennon N."/>
            <person name="Letendre F."/>
            <person name="LeVine R."/>
            <person name="Lipovsky A."/>
            <person name="Liu X."/>
            <person name="Liu J."/>
            <person name="Liu S."/>
            <person name="Lokyitsang T."/>
            <person name="Lokyitsang Y."/>
            <person name="Lubonja R."/>
            <person name="Lui A."/>
            <person name="MacDonald P."/>
            <person name="Magnisalis V."/>
            <person name="Maru K."/>
            <person name="Matthews C."/>
            <person name="McCusker W."/>
            <person name="McDonough S."/>
            <person name="Mehta T."/>
            <person name="Meldrim J."/>
            <person name="Meneus L."/>
            <person name="Mihai O."/>
            <person name="Mihalev A."/>
            <person name="Mihova T."/>
            <person name="Mittelman R."/>
            <person name="Mlenga V."/>
            <person name="Montmayeur A."/>
            <person name="Mulrain L."/>
            <person name="Navidi A."/>
            <person name="Naylor J."/>
            <person name="Negash T."/>
            <person name="Nguyen T."/>
            <person name="Nguyen N."/>
            <person name="Nicol R."/>
            <person name="Norbu C."/>
            <person name="Norbu N."/>
            <person name="Novod N."/>
            <person name="O'Neill B."/>
            <person name="Osman S."/>
            <person name="Markiewicz E."/>
            <person name="Oyono O.L."/>
            <person name="Patti C."/>
            <person name="Phunkhang P."/>
            <person name="Pierre F."/>
            <person name="Priest M."/>
            <person name="Raghuraman S."/>
            <person name="Rege F."/>
            <person name="Reyes R."/>
            <person name="Rise C."/>
            <person name="Rogov P."/>
            <person name="Ross K."/>
            <person name="Ryan E."/>
            <person name="Settipalli S."/>
            <person name="Shea T."/>
            <person name="Sherpa N."/>
            <person name="Shi L."/>
            <person name="Shih D."/>
            <person name="Sparrow T."/>
            <person name="Spaulding J."/>
            <person name="Stalker J."/>
            <person name="Stange-Thomann N."/>
            <person name="Stavropoulos S."/>
            <person name="Stone C."/>
            <person name="Strader C."/>
            <person name="Tesfaye S."/>
            <person name="Thomson T."/>
            <person name="Thoulutsang Y."/>
            <person name="Thoulutsang D."/>
            <person name="Topham K."/>
            <person name="Topping I."/>
            <person name="Tsamla T."/>
            <person name="Vassiliev H."/>
            <person name="Vo A."/>
            <person name="Wangchuk T."/>
            <person name="Wangdi T."/>
            <person name="Weiand M."/>
            <person name="Wilkinson J."/>
            <person name="Wilson A."/>
            <person name="Yadav S."/>
            <person name="Young G."/>
            <person name="Yu Q."/>
            <person name="Zembek L."/>
            <person name="Zhong D."/>
            <person name="Zimmer A."/>
            <person name="Zwirko Z."/>
            <person name="Jaffe D.B."/>
            <person name="Alvarez P."/>
            <person name="Brockman W."/>
            <person name="Butler J."/>
            <person name="Chin C."/>
            <person name="Gnerre S."/>
            <person name="Grabherr M."/>
            <person name="Kleber M."/>
            <person name="Mauceli E."/>
            <person name="MacCallum I."/>
        </authorList>
    </citation>
    <scope>NUCLEOTIDE SEQUENCE [LARGE SCALE GENOMIC DNA]</scope>
    <source>
        <strain evidence="6">Tucson 14024-0371.13</strain>
    </source>
</reference>
<evidence type="ECO:0000313" key="6">
    <source>
        <dbReference type="Proteomes" id="UP000007801"/>
    </source>
</evidence>
<organism evidence="5 6">
    <name type="scientific">Drosophila ananassae</name>
    <name type="common">Fruit fly</name>
    <dbReference type="NCBI Taxonomy" id="7217"/>
    <lineage>
        <taxon>Eukaryota</taxon>
        <taxon>Metazoa</taxon>
        <taxon>Ecdysozoa</taxon>
        <taxon>Arthropoda</taxon>
        <taxon>Hexapoda</taxon>
        <taxon>Insecta</taxon>
        <taxon>Pterygota</taxon>
        <taxon>Neoptera</taxon>
        <taxon>Endopterygota</taxon>
        <taxon>Diptera</taxon>
        <taxon>Brachycera</taxon>
        <taxon>Muscomorpha</taxon>
        <taxon>Ephydroidea</taxon>
        <taxon>Drosophilidae</taxon>
        <taxon>Drosophila</taxon>
        <taxon>Sophophora</taxon>
    </lineage>
</organism>
<proteinExistence type="predicted"/>
<dbReference type="HOGENOM" id="CLU_170581_0_0_1"/>
<dbReference type="STRING" id="7217.B3MU35"/>
<evidence type="ECO:0000259" key="4">
    <source>
        <dbReference type="SMART" id="SM01318"/>
    </source>
</evidence>
<dbReference type="eggNOG" id="ENOG502RWRC">
    <property type="taxonomic scope" value="Eukaryota"/>
</dbReference>
<dbReference type="FunCoup" id="B3MU35">
    <property type="interactions" value="58"/>
</dbReference>
<dbReference type="PANTHER" id="PTHR39957">
    <property type="entry name" value="AT09846P1-RELATED"/>
    <property type="match status" value="1"/>
</dbReference>
<dbReference type="OrthoDB" id="7901229at2759"/>
<dbReference type="GO" id="GO:0005576">
    <property type="term" value="C:extracellular region"/>
    <property type="evidence" value="ECO:0007669"/>
    <property type="project" value="UniProtKB-SubCell"/>
</dbReference>
<accession>B3MU35</accession>
<dbReference type="EMBL" id="CH902624">
    <property type="protein sequence ID" value="EDV33364.1"/>
    <property type="molecule type" value="Genomic_DNA"/>
</dbReference>
<evidence type="ECO:0000256" key="2">
    <source>
        <dbReference type="ARBA" id="ARBA00022525"/>
    </source>
</evidence>
<dbReference type="PANTHER" id="PTHR39957:SF1">
    <property type="entry name" value="AT09846P1-RELATED"/>
    <property type="match status" value="1"/>
</dbReference>
<dbReference type="OMA" id="CCERTII"/>
<keyword evidence="6" id="KW-1185">Reference proteome</keyword>
<dbReference type="AlphaFoldDB" id="B3MU35"/>
<dbReference type="GeneID" id="26515194"/>
<evidence type="ECO:0000256" key="1">
    <source>
        <dbReference type="ARBA" id="ARBA00004613"/>
    </source>
</evidence>
<comment type="subcellular location">
    <subcellularLocation>
        <location evidence="1">Secreted</location>
    </subcellularLocation>
</comment>
<keyword evidence="3" id="KW-0732">Signal</keyword>
<dbReference type="PhylomeDB" id="B3MU35"/>
<dbReference type="Pfam" id="PF15430">
    <property type="entry name" value="SVWC"/>
    <property type="match status" value="1"/>
</dbReference>
<dbReference type="KEGG" id="dan:26515194"/>
<gene>
    <name evidence="5" type="primary">Dana\GF21200</name>
    <name evidence="5" type="synonym">dana_GLEANR_442</name>
    <name evidence="5" type="ORF">GF21200</name>
</gene>
<dbReference type="InterPro" id="IPR053308">
    <property type="entry name" value="Vago-like"/>
</dbReference>
<sequence>MSASFWLLSITLLSSLLIAAKAAEWQGLYSHPDHPGKCTISPKLILDPGVSIKDPTHDCRQIVCGMNGWAVFHSCGVSIPHPPCRNGDYMDPELPYPECCTRTLFCN</sequence>
<dbReference type="InParanoid" id="B3MU35"/>
<feature type="domain" description="Single" evidence="4">
    <location>
        <begin position="38"/>
        <end position="106"/>
    </location>
</feature>
<evidence type="ECO:0000256" key="3">
    <source>
        <dbReference type="SAM" id="SignalP"/>
    </source>
</evidence>
<protein>
    <recommendedName>
        <fullName evidence="4">Single domain-containing protein</fullName>
    </recommendedName>
</protein>
<keyword evidence="2" id="KW-0964">Secreted</keyword>
<evidence type="ECO:0000313" key="5">
    <source>
        <dbReference type="EMBL" id="EDV33364.1"/>
    </source>
</evidence>
<feature type="chain" id="PRO_5002791188" description="Single domain-containing protein" evidence="3">
    <location>
        <begin position="23"/>
        <end position="107"/>
    </location>
</feature>